<dbReference type="EMBL" id="HAHI01000040">
    <property type="protein sequence ID" value="SNX33059.1"/>
    <property type="molecule type" value="Transcribed_RNA"/>
</dbReference>
<proteinExistence type="predicted"/>
<reference evidence="6" key="2">
    <citation type="submission" date="2019-05" db="EMBL/GenBank/DDBJ databases">
        <title>Unravelling the molecular evolution of spider venoms.</title>
        <authorList>
            <person name="Pineda S."/>
        </authorList>
    </citation>
    <scope>NUCLEOTIDE SEQUENCE</scope>
</reference>
<evidence type="ECO:0000256" key="4">
    <source>
        <dbReference type="ARBA" id="ARBA00023157"/>
    </source>
</evidence>
<evidence type="ECO:0000256" key="3">
    <source>
        <dbReference type="ARBA" id="ARBA00022699"/>
    </source>
</evidence>
<feature type="signal peptide" evidence="5">
    <location>
        <begin position="1"/>
        <end position="20"/>
    </location>
</feature>
<dbReference type="AlphaFoldDB" id="A0A4Q8K1D2"/>
<evidence type="ECO:0000256" key="1">
    <source>
        <dbReference type="ARBA" id="ARBA00004613"/>
    </source>
</evidence>
<keyword evidence="5" id="KW-0732">Signal</keyword>
<keyword evidence="3" id="KW-0528">Neurotoxin</keyword>
<feature type="chain" id="PRO_5020307274" evidence="5">
    <location>
        <begin position="21"/>
        <end position="66"/>
    </location>
</feature>
<sequence>MKTIIALMILIVSFSAVALAFENAAMDLVVARDGCGTLFSGCSSNADCCEGFGCKIWCRYKVNWGK</sequence>
<organism evidence="6">
    <name type="scientific">Heteropoda jugulans</name>
    <dbReference type="NCBI Taxonomy" id="1358901"/>
    <lineage>
        <taxon>Eukaryota</taxon>
        <taxon>Metazoa</taxon>
        <taxon>Ecdysozoa</taxon>
        <taxon>Arthropoda</taxon>
        <taxon>Chelicerata</taxon>
        <taxon>Arachnida</taxon>
        <taxon>Araneae</taxon>
        <taxon>Araneomorphae</taxon>
        <taxon>Entelegynae</taxon>
        <taxon>Dionycha</taxon>
        <taxon>Sparassidae</taxon>
        <taxon>Heteropoda</taxon>
    </lineage>
</organism>
<evidence type="ECO:0000256" key="5">
    <source>
        <dbReference type="SAM" id="SignalP"/>
    </source>
</evidence>
<accession>A0A4Q8K1D2</accession>
<evidence type="ECO:0000256" key="2">
    <source>
        <dbReference type="ARBA" id="ARBA00022525"/>
    </source>
</evidence>
<dbReference type="GO" id="GO:0008200">
    <property type="term" value="F:ion channel inhibitor activity"/>
    <property type="evidence" value="ECO:0007669"/>
    <property type="project" value="InterPro"/>
</dbReference>
<keyword evidence="2" id="KW-0964">Secreted</keyword>
<keyword evidence="4" id="KW-1015">Disulfide bond</keyword>
<name>A0A4Q8K1D2_9ARAC</name>
<dbReference type="GO" id="GO:0005576">
    <property type="term" value="C:extracellular region"/>
    <property type="evidence" value="ECO:0007669"/>
    <property type="project" value="UniProtKB-SubCell"/>
</dbReference>
<comment type="subcellular location">
    <subcellularLocation>
        <location evidence="1">Secreted</location>
    </subcellularLocation>
</comment>
<dbReference type="Pfam" id="PF07740">
    <property type="entry name" value="Toxin_12"/>
    <property type="match status" value="1"/>
</dbReference>
<dbReference type="SUPFAM" id="SSF57059">
    <property type="entry name" value="omega toxin-like"/>
    <property type="match status" value="1"/>
</dbReference>
<reference evidence="6" key="1">
    <citation type="submission" date="2017-05" db="EMBL/GenBank/DDBJ databases">
        <authorList>
            <person name="QRISCLOUD D."/>
        </authorList>
    </citation>
    <scope>NUCLEOTIDE SEQUENCE</scope>
</reference>
<keyword evidence="3" id="KW-0800">Toxin</keyword>
<dbReference type="InterPro" id="IPR011696">
    <property type="entry name" value="Huwentoxin-1"/>
</dbReference>
<evidence type="ECO:0000313" key="6">
    <source>
        <dbReference type="EMBL" id="SNX33059.1"/>
    </source>
</evidence>
<protein>
    <submittedName>
        <fullName evidence="6">Kappa-Sparatoxin-Hju1e_1</fullName>
    </submittedName>
</protein>